<protein>
    <submittedName>
        <fullName evidence="1">Uncharacterized protein</fullName>
    </submittedName>
</protein>
<dbReference type="EMBL" id="CM018036">
    <property type="protein sequence ID" value="KAA8541086.1"/>
    <property type="molecule type" value="Genomic_DNA"/>
</dbReference>
<proteinExistence type="predicted"/>
<evidence type="ECO:0000313" key="1">
    <source>
        <dbReference type="EMBL" id="KAA8541086.1"/>
    </source>
</evidence>
<accession>A0A5J5BEP4</accession>
<evidence type="ECO:0000313" key="2">
    <source>
        <dbReference type="Proteomes" id="UP000325577"/>
    </source>
</evidence>
<sequence>MTWQESELNYAKFIVIHIKAAAQICDTEFWFKDFSTGEDFKLNRTYTKILGYHWKQFSLETFVEEFPSGVY</sequence>
<name>A0A5J5BEP4_9ASTE</name>
<dbReference type="AlphaFoldDB" id="A0A5J5BEP4"/>
<reference evidence="1 2" key="1">
    <citation type="submission" date="2019-09" db="EMBL/GenBank/DDBJ databases">
        <title>A chromosome-level genome assembly of the Chinese tupelo Nyssa sinensis.</title>
        <authorList>
            <person name="Yang X."/>
            <person name="Kang M."/>
            <person name="Yang Y."/>
            <person name="Xiong H."/>
            <person name="Wang M."/>
            <person name="Zhang Z."/>
            <person name="Wang Z."/>
            <person name="Wu H."/>
            <person name="Ma T."/>
            <person name="Liu J."/>
            <person name="Xi Z."/>
        </authorList>
    </citation>
    <scope>NUCLEOTIDE SEQUENCE [LARGE SCALE GENOMIC DNA]</scope>
    <source>
        <strain evidence="1">J267</strain>
        <tissue evidence="1">Leaf</tissue>
    </source>
</reference>
<keyword evidence="2" id="KW-1185">Reference proteome</keyword>
<gene>
    <name evidence="1" type="ORF">F0562_025049</name>
</gene>
<organism evidence="1 2">
    <name type="scientific">Nyssa sinensis</name>
    <dbReference type="NCBI Taxonomy" id="561372"/>
    <lineage>
        <taxon>Eukaryota</taxon>
        <taxon>Viridiplantae</taxon>
        <taxon>Streptophyta</taxon>
        <taxon>Embryophyta</taxon>
        <taxon>Tracheophyta</taxon>
        <taxon>Spermatophyta</taxon>
        <taxon>Magnoliopsida</taxon>
        <taxon>eudicotyledons</taxon>
        <taxon>Gunneridae</taxon>
        <taxon>Pentapetalae</taxon>
        <taxon>asterids</taxon>
        <taxon>Cornales</taxon>
        <taxon>Nyssaceae</taxon>
        <taxon>Nyssa</taxon>
    </lineage>
</organism>
<dbReference type="Proteomes" id="UP000325577">
    <property type="component" value="Linkage Group LG13"/>
</dbReference>